<sequence>MARLKNAKRIHEIAAFDPLKGDAEPTEWLKLAKYIETIDDETDEDTDDTGYYDGDGTPEETVLSVTGGYSFEGLYDSEDPAQALIAGMKYKSGDARRLWHRVTSADGKIRYTQIANASEIKAGAGDATEYEQFACTLKWIKEPKETAVPSV</sequence>
<evidence type="ECO:0000313" key="1">
    <source>
        <dbReference type="EMBL" id="EMG24650.1"/>
    </source>
</evidence>
<evidence type="ECO:0000313" key="2">
    <source>
        <dbReference type="Proteomes" id="UP000011769"/>
    </source>
</evidence>
<dbReference type="NCBIfam" id="NF047353">
    <property type="entry name" value="tube_lmo2291"/>
    <property type="match status" value="1"/>
</dbReference>
<dbReference type="RefSeq" id="WP_003108655.1">
    <property type="nucleotide sequence ID" value="NZ_ALYM01000008.1"/>
</dbReference>
<organism evidence="1 2">
    <name type="scientific">Streptococcus parauberis KRS-02083</name>
    <dbReference type="NCBI Taxonomy" id="1207545"/>
    <lineage>
        <taxon>Bacteria</taxon>
        <taxon>Bacillati</taxon>
        <taxon>Bacillota</taxon>
        <taxon>Bacilli</taxon>
        <taxon>Lactobacillales</taxon>
        <taxon>Streptococcaceae</taxon>
        <taxon>Streptococcus</taxon>
    </lineage>
</organism>
<proteinExistence type="predicted"/>
<accession>A0ABN0IP86</accession>
<protein>
    <submittedName>
        <fullName evidence="1">Phage major tail shaft protein</fullName>
    </submittedName>
</protein>
<dbReference type="EMBL" id="ALYM01000008">
    <property type="protein sequence ID" value="EMG24650.1"/>
    <property type="molecule type" value="Genomic_DNA"/>
</dbReference>
<dbReference type="Proteomes" id="UP000011769">
    <property type="component" value="Unassembled WGS sequence"/>
</dbReference>
<gene>
    <name evidence="1" type="ORF">SPJ1_1909</name>
</gene>
<name>A0ABN0IP86_9STRE</name>
<keyword evidence="2" id="KW-1185">Reference proteome</keyword>
<comment type="caution">
    <text evidence="1">The sequence shown here is derived from an EMBL/GenBank/DDBJ whole genome shotgun (WGS) entry which is preliminary data.</text>
</comment>
<reference evidence="1 2" key="1">
    <citation type="journal article" date="2013" name="PLoS ONE">
        <title>Comparative Genomic Characterization of Three Streptococcus parauberis Strains in Fish Pathogen, as Assessed by Wide-Genome Analyses.</title>
        <authorList>
            <person name="Nho S.W."/>
            <person name="Hikima J."/>
            <person name="Park S.B."/>
            <person name="Jang H.B."/>
            <person name="Cha I.S."/>
            <person name="Yasuike M."/>
            <person name="Nakamura Y."/>
            <person name="Fujiwara A."/>
            <person name="Sano M."/>
            <person name="Kanai K."/>
            <person name="Kondo H."/>
            <person name="Hirono I."/>
            <person name="Takeyama H."/>
            <person name="Aoki T."/>
            <person name="Jung T.S."/>
        </authorList>
    </citation>
    <scope>NUCLEOTIDE SEQUENCE [LARGE SCALE GENOMIC DNA]</scope>
    <source>
        <strain evidence="1 2">KRS-02083</strain>
    </source>
</reference>